<accession>A0AAW7ZJ19</accession>
<keyword evidence="2" id="KW-1185">Reference proteome</keyword>
<protein>
    <submittedName>
        <fullName evidence="1">Uncharacterized protein</fullName>
    </submittedName>
</protein>
<comment type="caution">
    <text evidence="1">The sequence shown here is derived from an EMBL/GenBank/DDBJ whole genome shotgun (WGS) entry which is preliminary data.</text>
</comment>
<evidence type="ECO:0000313" key="2">
    <source>
        <dbReference type="Proteomes" id="UP001172911"/>
    </source>
</evidence>
<evidence type="ECO:0000313" key="1">
    <source>
        <dbReference type="EMBL" id="MDO7789138.1"/>
    </source>
</evidence>
<dbReference type="Proteomes" id="UP001172911">
    <property type="component" value="Unassembled WGS sequence"/>
</dbReference>
<dbReference type="RefSeq" id="WP_304545701.1">
    <property type="nucleotide sequence ID" value="NZ_JARPTC010000037.1"/>
</dbReference>
<proteinExistence type="predicted"/>
<name>A0AAW7ZJ19_9FIRM</name>
<organism evidence="1 2">
    <name type="scientific">Desulforamulus aquiferis</name>
    <dbReference type="NCBI Taxonomy" id="1397668"/>
    <lineage>
        <taxon>Bacteria</taxon>
        <taxon>Bacillati</taxon>
        <taxon>Bacillota</taxon>
        <taxon>Clostridia</taxon>
        <taxon>Eubacteriales</taxon>
        <taxon>Peptococcaceae</taxon>
        <taxon>Desulforamulus</taxon>
    </lineage>
</organism>
<dbReference type="EMBL" id="JARPTC010000037">
    <property type="protein sequence ID" value="MDO7789138.1"/>
    <property type="molecule type" value="Genomic_DNA"/>
</dbReference>
<sequence length="75" mass="8169">MSDVLNNITEEEIEAQGDIRGDICCDECAYDTGYMSLKSAVFKVNMQGGYFVYDGVGGAISKCPVCDLDKLTVCR</sequence>
<reference evidence="1" key="2">
    <citation type="submission" date="2023-03" db="EMBL/GenBank/DDBJ databases">
        <authorList>
            <person name="Zhang Z."/>
        </authorList>
    </citation>
    <scope>NUCLEOTIDE SEQUENCE</scope>
    <source>
        <strain evidence="1">DSA</strain>
    </source>
</reference>
<dbReference type="AlphaFoldDB" id="A0AAW7ZJ19"/>
<gene>
    <name evidence="1" type="ORF">P6N53_18160</name>
</gene>
<reference evidence="1" key="1">
    <citation type="journal article" date="2023" name="J. Hazard. Mater.">
        <title>Anaerobic biodegradation of pyrene and benzo[a]pyrene by a new sulfate-reducing Desulforamulus aquiferis strain DSA.</title>
        <authorList>
            <person name="Zhang Z."/>
            <person name="Sun J."/>
            <person name="Gong X."/>
            <person name="Wang C."/>
            <person name="Wang H."/>
        </authorList>
    </citation>
    <scope>NUCLEOTIDE SEQUENCE</scope>
    <source>
        <strain evidence="1">DSA</strain>
    </source>
</reference>